<reference evidence="3 4" key="1">
    <citation type="journal article" date="2018" name="New Phytol.">
        <title>Phylogenomics of Endogonaceae and evolution of mycorrhizas within Mucoromycota.</title>
        <authorList>
            <person name="Chang Y."/>
            <person name="Desiro A."/>
            <person name="Na H."/>
            <person name="Sandor L."/>
            <person name="Lipzen A."/>
            <person name="Clum A."/>
            <person name="Barry K."/>
            <person name="Grigoriev I.V."/>
            <person name="Martin F.M."/>
            <person name="Stajich J.E."/>
            <person name="Smith M.E."/>
            <person name="Bonito G."/>
            <person name="Spatafora J.W."/>
        </authorList>
    </citation>
    <scope>NUCLEOTIDE SEQUENCE [LARGE SCALE GENOMIC DNA]</scope>
    <source>
        <strain evidence="3 4">GMNB39</strain>
    </source>
</reference>
<feature type="domain" description="RRM" evidence="2">
    <location>
        <begin position="67"/>
        <end position="154"/>
    </location>
</feature>
<gene>
    <name evidence="3" type="ORF">BC936DRAFT_137335</name>
</gene>
<evidence type="ECO:0000313" key="4">
    <source>
        <dbReference type="Proteomes" id="UP000268093"/>
    </source>
</evidence>
<keyword evidence="1" id="KW-0694">RNA-binding</keyword>
<accession>A0A433CXN4</accession>
<sequence length="154" mass="16408">MAEPRPKAARPSSPHCSPSISRCVPLFCKSQNTSLQPHPSLNPLCPPHLCVLPISYDEDSIGPPPPSAILVSHLSPLTTETQISTHFSIYGDVETVDIERDPLTGGSLGLARVVFNGGGQLGGDAYMATRRAVERGNGRKIGTGGYVKVEFDED</sequence>
<dbReference type="Pfam" id="PF00076">
    <property type="entry name" value="RRM_1"/>
    <property type="match status" value="1"/>
</dbReference>
<dbReference type="InterPro" id="IPR012677">
    <property type="entry name" value="Nucleotide-bd_a/b_plait_sf"/>
</dbReference>
<dbReference type="Gene3D" id="3.30.70.330">
    <property type="match status" value="1"/>
</dbReference>
<dbReference type="OrthoDB" id="308383at2759"/>
<dbReference type="GO" id="GO:0003723">
    <property type="term" value="F:RNA binding"/>
    <property type="evidence" value="ECO:0007669"/>
    <property type="project" value="UniProtKB-UniRule"/>
</dbReference>
<dbReference type="AlphaFoldDB" id="A0A433CXN4"/>
<keyword evidence="4" id="KW-1185">Reference proteome</keyword>
<feature type="non-terminal residue" evidence="3">
    <location>
        <position position="154"/>
    </location>
</feature>
<dbReference type="InterPro" id="IPR000504">
    <property type="entry name" value="RRM_dom"/>
</dbReference>
<proteinExistence type="predicted"/>
<name>A0A433CXN4_9FUNG</name>
<organism evidence="3 4">
    <name type="scientific">Jimgerdemannia flammicorona</name>
    <dbReference type="NCBI Taxonomy" id="994334"/>
    <lineage>
        <taxon>Eukaryota</taxon>
        <taxon>Fungi</taxon>
        <taxon>Fungi incertae sedis</taxon>
        <taxon>Mucoromycota</taxon>
        <taxon>Mucoromycotina</taxon>
        <taxon>Endogonomycetes</taxon>
        <taxon>Endogonales</taxon>
        <taxon>Endogonaceae</taxon>
        <taxon>Jimgerdemannia</taxon>
    </lineage>
</organism>
<dbReference type="SMART" id="SM00360">
    <property type="entry name" value="RRM"/>
    <property type="match status" value="1"/>
</dbReference>
<dbReference type="Proteomes" id="UP000268093">
    <property type="component" value="Unassembled WGS sequence"/>
</dbReference>
<comment type="caution">
    <text evidence="3">The sequence shown here is derived from an EMBL/GenBank/DDBJ whole genome shotgun (WGS) entry which is preliminary data.</text>
</comment>
<dbReference type="InterPro" id="IPR035979">
    <property type="entry name" value="RBD_domain_sf"/>
</dbReference>
<protein>
    <recommendedName>
        <fullName evidence="2">RRM domain-containing protein</fullName>
    </recommendedName>
</protein>
<evidence type="ECO:0000313" key="3">
    <source>
        <dbReference type="EMBL" id="RUP43331.1"/>
    </source>
</evidence>
<dbReference type="SUPFAM" id="SSF54928">
    <property type="entry name" value="RNA-binding domain, RBD"/>
    <property type="match status" value="1"/>
</dbReference>
<dbReference type="EMBL" id="RBNI01011232">
    <property type="protein sequence ID" value="RUP43331.1"/>
    <property type="molecule type" value="Genomic_DNA"/>
</dbReference>
<evidence type="ECO:0000256" key="1">
    <source>
        <dbReference type="PROSITE-ProRule" id="PRU00176"/>
    </source>
</evidence>
<dbReference type="PROSITE" id="PS50102">
    <property type="entry name" value="RRM"/>
    <property type="match status" value="1"/>
</dbReference>
<evidence type="ECO:0000259" key="2">
    <source>
        <dbReference type="PROSITE" id="PS50102"/>
    </source>
</evidence>